<dbReference type="EMBL" id="BMLT01000008">
    <property type="protein sequence ID" value="GGO84597.1"/>
    <property type="molecule type" value="Genomic_DNA"/>
</dbReference>
<dbReference type="RefSeq" id="WP_188861536.1">
    <property type="nucleotide sequence ID" value="NZ_BMLT01000008.1"/>
</dbReference>
<evidence type="ECO:0000256" key="1">
    <source>
        <dbReference type="SAM" id="MobiDB-lite"/>
    </source>
</evidence>
<keyword evidence="3" id="KW-1185">Reference proteome</keyword>
<dbReference type="AlphaFoldDB" id="A0A918DV46"/>
<evidence type="ECO:0000313" key="3">
    <source>
        <dbReference type="Proteomes" id="UP000599578"/>
    </source>
</evidence>
<feature type="region of interest" description="Disordered" evidence="1">
    <location>
        <begin position="35"/>
        <end position="71"/>
    </location>
</feature>
<dbReference type="Proteomes" id="UP000599578">
    <property type="component" value="Unassembled WGS sequence"/>
</dbReference>
<evidence type="ECO:0000313" key="2">
    <source>
        <dbReference type="EMBL" id="GGO84597.1"/>
    </source>
</evidence>
<name>A0A918DV46_9GAMM</name>
<reference evidence="2 3" key="1">
    <citation type="journal article" date="2014" name="Int. J. Syst. Evol. Microbiol.">
        <title>Complete genome sequence of Corynebacterium casei LMG S-19264T (=DSM 44701T), isolated from a smear-ripened cheese.</title>
        <authorList>
            <consortium name="US DOE Joint Genome Institute (JGI-PGF)"/>
            <person name="Walter F."/>
            <person name="Albersmeier A."/>
            <person name="Kalinowski J."/>
            <person name="Ruckert C."/>
        </authorList>
    </citation>
    <scope>NUCLEOTIDE SEQUENCE [LARGE SCALE GENOMIC DNA]</scope>
    <source>
        <strain evidence="2 3">CGMCC 1.7286</strain>
    </source>
</reference>
<gene>
    <name evidence="2" type="ORF">GCM10011348_31190</name>
</gene>
<accession>A0A918DV46</accession>
<organism evidence="2 3">
    <name type="scientific">Marinobacterium nitratireducens</name>
    <dbReference type="NCBI Taxonomy" id="518897"/>
    <lineage>
        <taxon>Bacteria</taxon>
        <taxon>Pseudomonadati</taxon>
        <taxon>Pseudomonadota</taxon>
        <taxon>Gammaproteobacteria</taxon>
        <taxon>Oceanospirillales</taxon>
        <taxon>Oceanospirillaceae</taxon>
        <taxon>Marinobacterium</taxon>
    </lineage>
</organism>
<comment type="caution">
    <text evidence="2">The sequence shown here is derived from an EMBL/GenBank/DDBJ whole genome shotgun (WGS) entry which is preliminary data.</text>
</comment>
<protein>
    <submittedName>
        <fullName evidence="2">Uncharacterized protein</fullName>
    </submittedName>
</protein>
<proteinExistence type="predicted"/>
<sequence length="71" mass="7669">MLPDGFLAAIREALEARLFRVAGKADAWRGIASASASAEPPLFDSNPESRKMPTSFHFPNPVAASRRPSKT</sequence>